<dbReference type="AlphaFoldDB" id="A0A8H6X4N2"/>
<sequence>MYFFAPQGAYPPPPPRPNALYEAQFSEGIFDEVLNVPELPPGEKPQRRTRARFAWPKGTTKEDRLLVAFRCMQEAGFETIGDYFLAVLDHEDNKHPPVYHSVSSFLQCRGVDARTHPISIVQKIFADPRSKKRIGAHDEDLRFDLPRYALPPSQRLLPDLPQPAKNSTHNALINWALQLIVARWKQEADLLLDPFFGFVRERRRDEPAEIFSWSDVLNWSMTKSQETIAVNAPAMFACLTSVAVNDKAAKKLTRAAEDKHIPALSEASVRGREPAPEPEPTPGQASSSRPDSADADSDDSDTEHDGEAVPISTGVPPKMRRDPWLGVTVAILMLLYFRYRYAIVFPTFIGIFLFTCNAHRDVFVLLCRVGLSVGYSTVLDTLHVLAMDSATQLHAFGASVQVCQPMFLLLFDNINKMQRAWQQVLGRQDTVSSGTAATLVGLEDVTEEAMDSRPFIKNVEEKKRLHLTLDKLVDDIDWNHLEGVGSGTAAGVWTKHVPSLRVHGRAVTKKFRVTYAKHRLRLRKSVVHPMRTTDIDEAPTTGLWHLKWNWQKAIFRLHWFEPTGKSIFGLHHDVELLTRNKFNPVKCDFYPAHHILEDRFEALMLDALRLLCEEKTGIVHPPKTALIDGLELYFNAKSNGPFKDITFEELDEFSHVVYRRYMCNDAYDDAQGDFPRDPKIHGPPTVPNAAPVPEPVVSDDEEEELACNFLYEFPLALRNAILNNYLVNTTGLLGHWLELDLLQEHYNFLDQAPF</sequence>
<proteinExistence type="predicted"/>
<organism evidence="3 4">
    <name type="scientific">Mycena venus</name>
    <dbReference type="NCBI Taxonomy" id="2733690"/>
    <lineage>
        <taxon>Eukaryota</taxon>
        <taxon>Fungi</taxon>
        <taxon>Dikarya</taxon>
        <taxon>Basidiomycota</taxon>
        <taxon>Agaricomycotina</taxon>
        <taxon>Agaricomycetes</taxon>
        <taxon>Agaricomycetidae</taxon>
        <taxon>Agaricales</taxon>
        <taxon>Marasmiineae</taxon>
        <taxon>Mycenaceae</taxon>
        <taxon>Mycena</taxon>
    </lineage>
</organism>
<dbReference type="Pfam" id="PF20231">
    <property type="entry name" value="DUF6589"/>
    <property type="match status" value="2"/>
</dbReference>
<feature type="region of interest" description="Disordered" evidence="1">
    <location>
        <begin position="263"/>
        <end position="315"/>
    </location>
</feature>
<protein>
    <recommendedName>
        <fullName evidence="2">DUF6589 domain-containing protein</fullName>
    </recommendedName>
</protein>
<feature type="domain" description="DUF6589" evidence="2">
    <location>
        <begin position="539"/>
        <end position="673"/>
    </location>
</feature>
<evidence type="ECO:0000313" key="3">
    <source>
        <dbReference type="EMBL" id="KAF7334169.1"/>
    </source>
</evidence>
<keyword evidence="4" id="KW-1185">Reference proteome</keyword>
<accession>A0A8H6X4N2</accession>
<reference evidence="3" key="1">
    <citation type="submission" date="2020-05" db="EMBL/GenBank/DDBJ databases">
        <title>Mycena genomes resolve the evolution of fungal bioluminescence.</title>
        <authorList>
            <person name="Tsai I.J."/>
        </authorList>
    </citation>
    <scope>NUCLEOTIDE SEQUENCE</scope>
    <source>
        <strain evidence="3">CCC161011</strain>
    </source>
</reference>
<evidence type="ECO:0000313" key="4">
    <source>
        <dbReference type="Proteomes" id="UP000620124"/>
    </source>
</evidence>
<dbReference type="InterPro" id="IPR046496">
    <property type="entry name" value="DUF6589"/>
</dbReference>
<evidence type="ECO:0000259" key="2">
    <source>
        <dbReference type="Pfam" id="PF20231"/>
    </source>
</evidence>
<dbReference type="EMBL" id="JACAZI010000027">
    <property type="protein sequence ID" value="KAF7334169.1"/>
    <property type="molecule type" value="Genomic_DNA"/>
</dbReference>
<comment type="caution">
    <text evidence="3">The sequence shown here is derived from an EMBL/GenBank/DDBJ whole genome shotgun (WGS) entry which is preliminary data.</text>
</comment>
<dbReference type="OrthoDB" id="3240429at2759"/>
<gene>
    <name evidence="3" type="ORF">MVEN_02323000</name>
</gene>
<dbReference type="Proteomes" id="UP000620124">
    <property type="component" value="Unassembled WGS sequence"/>
</dbReference>
<evidence type="ECO:0000256" key="1">
    <source>
        <dbReference type="SAM" id="MobiDB-lite"/>
    </source>
</evidence>
<name>A0A8H6X4N2_9AGAR</name>
<feature type="compositionally biased region" description="Acidic residues" evidence="1">
    <location>
        <begin position="293"/>
        <end position="304"/>
    </location>
</feature>
<feature type="domain" description="DUF6589" evidence="2">
    <location>
        <begin position="704"/>
        <end position="749"/>
    </location>
</feature>